<evidence type="ECO:0000256" key="5">
    <source>
        <dbReference type="ARBA" id="ARBA00038359"/>
    </source>
</evidence>
<dbReference type="GO" id="GO:0016020">
    <property type="term" value="C:membrane"/>
    <property type="evidence" value="ECO:0007669"/>
    <property type="project" value="UniProtKB-SubCell"/>
</dbReference>
<dbReference type="Pfam" id="PF20684">
    <property type="entry name" value="Fung_rhodopsin"/>
    <property type="match status" value="1"/>
</dbReference>
<sequence length="377" mass="41100">MTAYFGVVLNAVNWTLTALAAVFLGLRVYCKLSRGRGLWWDDYILIAAFVSTLTAVAFITSSIMLGFANPEAVIGPAAARQLQIHGGVQNVLFSLGSDLSKTSFGFTLIRVTEGRMKQLVIFLIITLNIVYFLTIIFTFLKCQPAIYSWLPADTCWSLWTYIKFAIFGGVYSALVDFIFAIVPWFLVKDLNMKRTEKLGVAIAMSFGAIAGITAVVRTIFLPALASPNFSTKATTLVIWYTAEAATTIVAASIPVLRALIKELHTSGARYFSGEKYASGRQEGSGVRGSAKNHSKGNASKKGDSALHTSRVVTTVTGHGSKYPYDVHGDTGSDKSILEATAEPGKIMQTQEVRLSYHDRSDNDSMGYEMDVMGRRSS</sequence>
<evidence type="ECO:0000256" key="4">
    <source>
        <dbReference type="ARBA" id="ARBA00023136"/>
    </source>
</evidence>
<dbReference type="AlphaFoldDB" id="A0A1W2TBA8"/>
<feature type="transmembrane region" description="Helical" evidence="7">
    <location>
        <begin position="160"/>
        <end position="186"/>
    </location>
</feature>
<dbReference type="STRING" id="77044.A0A1W2TBA8"/>
<dbReference type="PANTHER" id="PTHR33048:SF42">
    <property type="entry name" value="INTEGRAL MEMBRANE PROTEIN"/>
    <property type="match status" value="1"/>
</dbReference>
<evidence type="ECO:0000256" key="6">
    <source>
        <dbReference type="SAM" id="MobiDB-lite"/>
    </source>
</evidence>
<organism evidence="9">
    <name type="scientific">Rosellinia necatrix</name>
    <name type="common">White root-rot fungus</name>
    <dbReference type="NCBI Taxonomy" id="77044"/>
    <lineage>
        <taxon>Eukaryota</taxon>
        <taxon>Fungi</taxon>
        <taxon>Dikarya</taxon>
        <taxon>Ascomycota</taxon>
        <taxon>Pezizomycotina</taxon>
        <taxon>Sordariomycetes</taxon>
        <taxon>Xylariomycetidae</taxon>
        <taxon>Xylariales</taxon>
        <taxon>Xylariaceae</taxon>
        <taxon>Rosellinia</taxon>
    </lineage>
</organism>
<dbReference type="OrthoDB" id="5417887at2759"/>
<evidence type="ECO:0000256" key="1">
    <source>
        <dbReference type="ARBA" id="ARBA00004141"/>
    </source>
</evidence>
<proteinExistence type="inferred from homology"/>
<evidence type="ECO:0000313" key="10">
    <source>
        <dbReference type="Proteomes" id="UP000054516"/>
    </source>
</evidence>
<dbReference type="InterPro" id="IPR049326">
    <property type="entry name" value="Rhodopsin_dom_fungi"/>
</dbReference>
<accession>A0A1W2TBA8</accession>
<keyword evidence="4 7" id="KW-0472">Membrane</keyword>
<evidence type="ECO:0000256" key="7">
    <source>
        <dbReference type="SAM" id="Phobius"/>
    </source>
</evidence>
<dbReference type="OMA" id="LPWRILM"/>
<evidence type="ECO:0000313" key="9">
    <source>
        <dbReference type="EMBL" id="GAP84920.1"/>
    </source>
</evidence>
<feature type="transmembrane region" description="Helical" evidence="7">
    <location>
        <begin position="120"/>
        <end position="140"/>
    </location>
</feature>
<evidence type="ECO:0000256" key="2">
    <source>
        <dbReference type="ARBA" id="ARBA00022692"/>
    </source>
</evidence>
<feature type="transmembrane region" description="Helical" evidence="7">
    <location>
        <begin position="237"/>
        <end position="260"/>
    </location>
</feature>
<dbReference type="Proteomes" id="UP000054516">
    <property type="component" value="Unassembled WGS sequence"/>
</dbReference>
<evidence type="ECO:0000256" key="3">
    <source>
        <dbReference type="ARBA" id="ARBA00022989"/>
    </source>
</evidence>
<feature type="region of interest" description="Disordered" evidence="6">
    <location>
        <begin position="279"/>
        <end position="308"/>
    </location>
</feature>
<comment type="similarity">
    <text evidence="5">Belongs to the SAT4 family.</text>
</comment>
<dbReference type="InterPro" id="IPR052337">
    <property type="entry name" value="SAT4-like"/>
</dbReference>
<comment type="subcellular location">
    <subcellularLocation>
        <location evidence="1">Membrane</location>
        <topology evidence="1">Multi-pass membrane protein</topology>
    </subcellularLocation>
</comment>
<feature type="transmembrane region" description="Helical" evidence="7">
    <location>
        <begin position="198"/>
        <end position="225"/>
    </location>
</feature>
<evidence type="ECO:0000259" key="8">
    <source>
        <dbReference type="Pfam" id="PF20684"/>
    </source>
</evidence>
<gene>
    <name evidence="9" type="ORF">SAMD00023353_0802440</name>
</gene>
<name>A0A1W2TBA8_ROSNE</name>
<keyword evidence="3 7" id="KW-1133">Transmembrane helix</keyword>
<feature type="transmembrane region" description="Helical" evidence="7">
    <location>
        <begin position="42"/>
        <end position="68"/>
    </location>
</feature>
<feature type="domain" description="Rhodopsin" evidence="8">
    <location>
        <begin position="26"/>
        <end position="261"/>
    </location>
</feature>
<protein>
    <submittedName>
        <fullName evidence="9">Putative integral membrane protein</fullName>
    </submittedName>
</protein>
<dbReference type="EMBL" id="DF977453">
    <property type="protein sequence ID" value="GAP84920.1"/>
    <property type="molecule type" value="Genomic_DNA"/>
</dbReference>
<reference evidence="9" key="1">
    <citation type="submission" date="2016-03" db="EMBL/GenBank/DDBJ databases">
        <title>Draft genome sequence of Rosellinia necatrix.</title>
        <authorList>
            <person name="Kanematsu S."/>
        </authorList>
    </citation>
    <scope>NUCLEOTIDE SEQUENCE [LARGE SCALE GENOMIC DNA]</scope>
    <source>
        <strain evidence="9">W97</strain>
    </source>
</reference>
<keyword evidence="2 7" id="KW-0812">Transmembrane</keyword>
<keyword evidence="10" id="KW-1185">Reference proteome</keyword>
<feature type="transmembrane region" description="Helical" evidence="7">
    <location>
        <begin position="12"/>
        <end position="30"/>
    </location>
</feature>
<dbReference type="PANTHER" id="PTHR33048">
    <property type="entry name" value="PTH11-LIKE INTEGRAL MEMBRANE PROTEIN (AFU_ORTHOLOGUE AFUA_5G11245)"/>
    <property type="match status" value="1"/>
</dbReference>